<evidence type="ECO:0000256" key="3">
    <source>
        <dbReference type="ARBA" id="ARBA00022490"/>
    </source>
</evidence>
<proteinExistence type="inferred from homology"/>
<dbReference type="Gene3D" id="1.20.120.340">
    <property type="entry name" value="Flagellar protein FliS"/>
    <property type="match status" value="1"/>
</dbReference>
<evidence type="ECO:0000256" key="1">
    <source>
        <dbReference type="ARBA" id="ARBA00004514"/>
    </source>
</evidence>
<evidence type="ECO:0000256" key="2">
    <source>
        <dbReference type="ARBA" id="ARBA00008787"/>
    </source>
</evidence>
<keyword evidence="3 6" id="KW-0963">Cytoplasm</keyword>
<dbReference type="CDD" id="cd16098">
    <property type="entry name" value="FliS"/>
    <property type="match status" value="1"/>
</dbReference>
<name>A0A0A7REN7_9LACO</name>
<dbReference type="PANTHER" id="PTHR34773:SF1">
    <property type="entry name" value="FLAGELLAR SECRETION CHAPERONE FLIS"/>
    <property type="match status" value="1"/>
</dbReference>
<evidence type="ECO:0000256" key="4">
    <source>
        <dbReference type="ARBA" id="ARBA00022795"/>
    </source>
</evidence>
<dbReference type="GO" id="GO:0071973">
    <property type="term" value="P:bacterial-type flagellum-dependent cell motility"/>
    <property type="evidence" value="ECO:0007669"/>
    <property type="project" value="TreeGrafter"/>
</dbReference>
<dbReference type="InterPro" id="IPR036584">
    <property type="entry name" value="FliS_sf"/>
</dbReference>
<sequence>MVYGYGPKAGKNDYLKTQVFSASPAKLTSMLFDGAIKSIKLAKIAIDQRDIEKAHNNITNAENIIYELANSVDTKVESELPGQLLSLYDFMNSQLQEANIKKDKQKLDRVLDMLTTLANSWKKIAE</sequence>
<dbReference type="PANTHER" id="PTHR34773">
    <property type="entry name" value="FLAGELLAR SECRETION CHAPERONE FLIS"/>
    <property type="match status" value="1"/>
</dbReference>
<dbReference type="GO" id="GO:0044780">
    <property type="term" value="P:bacterial-type flagellum assembly"/>
    <property type="evidence" value="ECO:0007669"/>
    <property type="project" value="InterPro"/>
</dbReference>
<keyword evidence="7" id="KW-0966">Cell projection</keyword>
<dbReference type="EMBL" id="KM886859">
    <property type="protein sequence ID" value="AJA33682.1"/>
    <property type="molecule type" value="Genomic_DNA"/>
</dbReference>
<dbReference type="InterPro" id="IPR003713">
    <property type="entry name" value="FliS"/>
</dbReference>
<keyword evidence="7" id="KW-0969">Cilium</keyword>
<protein>
    <recommendedName>
        <fullName evidence="6">Flagellar secretion chaperone FliS</fullName>
    </recommendedName>
</protein>
<dbReference type="PIRSF" id="PIRSF039090">
    <property type="entry name" value="Flis"/>
    <property type="match status" value="1"/>
</dbReference>
<reference evidence="7" key="1">
    <citation type="journal article" date="2014" name="Appl. Environ. Microbiol.">
        <title>Detection and genomic characterization of motility in Lactobacillus curvatus: confirmation of motility in a species outside the Lactobacillus salivarius clade.</title>
        <authorList>
            <person name="Cousin F.J."/>
            <person name="Lynch S.M."/>
            <person name="Harris H.M."/>
            <person name="McCann A."/>
            <person name="Lynch D.B."/>
            <person name="Neville B.A."/>
            <person name="Irisawa T."/>
            <person name="Okada S."/>
            <person name="Endo A."/>
            <person name="O'Toole P.W."/>
        </authorList>
    </citation>
    <scope>NUCLEOTIDE SEQUENCE</scope>
    <source>
        <strain evidence="7">DSM 20509</strain>
    </source>
</reference>
<comment type="subcellular location">
    <subcellularLocation>
        <location evidence="1 6">Cytoplasm</location>
        <location evidence="1 6">Cytosol</location>
    </subcellularLocation>
</comment>
<evidence type="ECO:0000256" key="6">
    <source>
        <dbReference type="PIRNR" id="PIRNR039090"/>
    </source>
</evidence>
<evidence type="ECO:0000256" key="5">
    <source>
        <dbReference type="ARBA" id="ARBA00023186"/>
    </source>
</evidence>
<evidence type="ECO:0000313" key="7">
    <source>
        <dbReference type="EMBL" id="AJA33682.1"/>
    </source>
</evidence>
<keyword evidence="4 6" id="KW-1005">Bacterial flagellum biogenesis</keyword>
<gene>
    <name evidence="7" type="primary">fliS</name>
</gene>
<dbReference type="Pfam" id="PF02561">
    <property type="entry name" value="FliS"/>
    <property type="match status" value="1"/>
</dbReference>
<organism evidence="7">
    <name type="scientific">Ligilactobacillus agilis</name>
    <dbReference type="NCBI Taxonomy" id="1601"/>
    <lineage>
        <taxon>Bacteria</taxon>
        <taxon>Bacillati</taxon>
        <taxon>Bacillota</taxon>
        <taxon>Bacilli</taxon>
        <taxon>Lactobacillales</taxon>
        <taxon>Lactobacillaceae</taxon>
        <taxon>Ligilactobacillus</taxon>
    </lineage>
</organism>
<comment type="similarity">
    <text evidence="2 6">Belongs to the FliS family.</text>
</comment>
<keyword evidence="7" id="KW-0282">Flagellum</keyword>
<keyword evidence="5" id="KW-0143">Chaperone</keyword>
<dbReference type="NCBIfam" id="TIGR00208">
    <property type="entry name" value="fliS"/>
    <property type="match status" value="1"/>
</dbReference>
<accession>A0A0A7REN7</accession>
<dbReference type="SUPFAM" id="SSF101116">
    <property type="entry name" value="Flagellar export chaperone FliS"/>
    <property type="match status" value="1"/>
</dbReference>
<dbReference type="AlphaFoldDB" id="A0A0A7REN7"/>
<dbReference type="GO" id="GO:0005829">
    <property type="term" value="C:cytosol"/>
    <property type="evidence" value="ECO:0007669"/>
    <property type="project" value="UniProtKB-SubCell"/>
</dbReference>